<reference evidence="2 3" key="1">
    <citation type="journal article" date="2019" name="Nat. Med.">
        <title>A library of human gut bacterial isolates paired with longitudinal multiomics data enables mechanistic microbiome research.</title>
        <authorList>
            <person name="Poyet M."/>
            <person name="Groussin M."/>
            <person name="Gibbons S.M."/>
            <person name="Avila-Pacheco J."/>
            <person name="Jiang X."/>
            <person name="Kearney S.M."/>
            <person name="Perrotta A.R."/>
            <person name="Berdy B."/>
            <person name="Zhao S."/>
            <person name="Lieberman T.D."/>
            <person name="Swanson P.K."/>
            <person name="Smith M."/>
            <person name="Roesemann S."/>
            <person name="Alexander J.E."/>
            <person name="Rich S.A."/>
            <person name="Livny J."/>
            <person name="Vlamakis H."/>
            <person name="Clish C."/>
            <person name="Bullock K."/>
            <person name="Deik A."/>
            <person name="Scott J."/>
            <person name="Pierce K.A."/>
            <person name="Xavier R.J."/>
            <person name="Alm E.J."/>
        </authorList>
    </citation>
    <scope>NUCLEOTIDE SEQUENCE [LARGE SCALE GENOMIC DNA]</scope>
    <source>
        <strain evidence="2 3">BIOML-A106</strain>
    </source>
</reference>
<keyword evidence="2" id="KW-0808">Transferase</keyword>
<evidence type="ECO:0000313" key="3">
    <source>
        <dbReference type="Proteomes" id="UP000479773"/>
    </source>
</evidence>
<feature type="domain" description="Polysaccharide pyruvyl transferase" evidence="1">
    <location>
        <begin position="17"/>
        <end position="285"/>
    </location>
</feature>
<accession>A0A5M5PAN4</accession>
<name>A0A5M5PAN4_BACFG</name>
<sequence>MYGLLIREGKNRGSFKNIGDYVQSIAQRQFLRNEKTRFIDIEELSDFESEGRVNLIMNGWFTWNCSKFLPPKCINPLFVSFHLTPPKAKDFFTPEIIEYLKRYQPIGARDTLTMQMMKEHGIDSYFSGCLTLTLGKEYKTGIHDGKVLIVDPYIEFGGDKSLNLFSKVWNTIRFCIKYYNVAMKLKDNFINQDMLPRVRNRISRKLEHFIETATFYAIYSQRFSNDIIMNATYISVIVDNYISNEEKFKLADSMLKEYANAKCVITSRLHVSFPCLAVGTKNIFVIPSLRTEEKDVRRYSGRLKGLEDTVTVLELDRGRLINTKDVLPEVITIDNFPENKEGYKFYEKNLIEIVENFVNSNC</sequence>
<dbReference type="GO" id="GO:0016740">
    <property type="term" value="F:transferase activity"/>
    <property type="evidence" value="ECO:0007669"/>
    <property type="project" value="UniProtKB-KW"/>
</dbReference>
<dbReference type="Pfam" id="PF04230">
    <property type="entry name" value="PS_pyruv_trans"/>
    <property type="match status" value="1"/>
</dbReference>
<evidence type="ECO:0000259" key="1">
    <source>
        <dbReference type="Pfam" id="PF04230"/>
    </source>
</evidence>
<protein>
    <submittedName>
        <fullName evidence="2">Polysaccharide pyruvyl transferase family protein</fullName>
    </submittedName>
</protein>
<proteinExistence type="predicted"/>
<dbReference type="AlphaFoldDB" id="A0A5M5PAN4"/>
<dbReference type="Proteomes" id="UP000479773">
    <property type="component" value="Unassembled WGS sequence"/>
</dbReference>
<dbReference type="InterPro" id="IPR007345">
    <property type="entry name" value="Polysacch_pyruvyl_Trfase"/>
</dbReference>
<gene>
    <name evidence="2" type="ORF">F3B44_00100</name>
</gene>
<comment type="caution">
    <text evidence="2">The sequence shown here is derived from an EMBL/GenBank/DDBJ whole genome shotgun (WGS) entry which is preliminary data.</text>
</comment>
<organism evidence="2 3">
    <name type="scientific">Bacteroides fragilis</name>
    <dbReference type="NCBI Taxonomy" id="817"/>
    <lineage>
        <taxon>Bacteria</taxon>
        <taxon>Pseudomonadati</taxon>
        <taxon>Bacteroidota</taxon>
        <taxon>Bacteroidia</taxon>
        <taxon>Bacteroidales</taxon>
        <taxon>Bacteroidaceae</taxon>
        <taxon>Bacteroides</taxon>
    </lineage>
</organism>
<dbReference type="EMBL" id="VWEQ01000001">
    <property type="protein sequence ID" value="KAA4756192.1"/>
    <property type="molecule type" value="Genomic_DNA"/>
</dbReference>
<evidence type="ECO:0000313" key="2">
    <source>
        <dbReference type="EMBL" id="KAA4756192.1"/>
    </source>
</evidence>